<keyword evidence="1" id="KW-0238">DNA-binding</keyword>
<reference evidence="5" key="1">
    <citation type="journal article" date="2022" name="Front. Genet.">
        <title>Chromosome-Scale Assembly of the Dendrobium nobile Genome Provides Insights Into the Molecular Mechanism of the Biosynthesis of the Medicinal Active Ingredient of Dendrobium.</title>
        <authorList>
            <person name="Xu Q."/>
            <person name="Niu S.-C."/>
            <person name="Li K.-L."/>
            <person name="Zheng P.-J."/>
            <person name="Zhang X.-J."/>
            <person name="Jia Y."/>
            <person name="Liu Y."/>
            <person name="Niu Y.-X."/>
            <person name="Yu L.-H."/>
            <person name="Chen D.-F."/>
            <person name="Zhang G.-Q."/>
        </authorList>
    </citation>
    <scope>NUCLEOTIDE SEQUENCE</scope>
    <source>
        <tissue evidence="5">Leaf</tissue>
    </source>
</reference>
<evidence type="ECO:0000259" key="4">
    <source>
        <dbReference type="PROSITE" id="PS51294"/>
    </source>
</evidence>
<name>A0A8T3APD3_DENNO</name>
<dbReference type="Pfam" id="PF00249">
    <property type="entry name" value="Myb_DNA-binding"/>
    <property type="match status" value="1"/>
</dbReference>
<evidence type="ECO:0000313" key="5">
    <source>
        <dbReference type="EMBL" id="KAI0495985.1"/>
    </source>
</evidence>
<comment type="caution">
    <text evidence="5">The sequence shown here is derived from an EMBL/GenBank/DDBJ whole genome shotgun (WGS) entry which is preliminary data.</text>
</comment>
<accession>A0A8T3APD3</accession>
<dbReference type="OrthoDB" id="608866at2759"/>
<proteinExistence type="predicted"/>
<dbReference type="PANTHER" id="PTHR47122:SF4">
    <property type="entry name" value="TRF-LIKE 3"/>
    <property type="match status" value="1"/>
</dbReference>
<dbReference type="SMR" id="A0A8T3APD3"/>
<evidence type="ECO:0000313" key="6">
    <source>
        <dbReference type="Proteomes" id="UP000829196"/>
    </source>
</evidence>
<keyword evidence="6" id="KW-1185">Reference proteome</keyword>
<evidence type="ECO:0000256" key="1">
    <source>
        <dbReference type="ARBA" id="ARBA00023125"/>
    </source>
</evidence>
<dbReference type="CDD" id="cd11660">
    <property type="entry name" value="SANT_TRF"/>
    <property type="match status" value="1"/>
</dbReference>
<dbReference type="InterPro" id="IPR001005">
    <property type="entry name" value="SANT/Myb"/>
</dbReference>
<dbReference type="InterPro" id="IPR009057">
    <property type="entry name" value="Homeodomain-like_sf"/>
</dbReference>
<dbReference type="AlphaFoldDB" id="A0A8T3APD3"/>
<dbReference type="PANTHER" id="PTHR47122">
    <property type="entry name" value="MYB-LIKE DNA-BINDING DOMAIN CONTAINING PROTEIN, EXPRESSED"/>
    <property type="match status" value="1"/>
</dbReference>
<dbReference type="SMART" id="SM00717">
    <property type="entry name" value="SANT"/>
    <property type="match status" value="1"/>
</dbReference>
<dbReference type="EMBL" id="JAGYWB010000016">
    <property type="protein sequence ID" value="KAI0495985.1"/>
    <property type="molecule type" value="Genomic_DNA"/>
</dbReference>
<gene>
    <name evidence="5" type="ORF">KFK09_022292</name>
</gene>
<feature type="region of interest" description="Disordered" evidence="2">
    <location>
        <begin position="1"/>
        <end position="23"/>
    </location>
</feature>
<sequence length="550" mass="61355">MGALVDEDVVGKRSTENGDPDGIVASNPVVYQLVRVDGDGRLIPATDDELIEVKHFVEDDGKLVYAQSVQQPELCISSEKNDDTGTRQSENEVDSKKVIFKMDVDGPSFGQPNISETLAKDRSTKACSEIRKNAVNEAAEGSFSEKFSSLKPDFSLLEGEICLDNFSIRELQEAFRATFGRYTSVKDKLWLKRRIAMGLTNSCNIPSANFIIKENKIVLCNVNEETTSRTKHDISYPGYIMMNKSTDPLNETLQGTLSGTSSRIVEQKASFTNALDKSLEKCNVENLNTQMEQCGTKRIRRPTKRYIEEHTEIEVMACSGRVASLGKTAMNDQHCLKSKVRTPCLVDASQDLLGGYDARIPSVLRVRRRPPRKNFLTLVNFVHTEREKMNPEVLNSEQSPHQKHEKFISSVGAAFHEKSDTVHPVEASVKRKHHRAWTLGEVLKLVEGVSRYGAGRWSQIRQVAFASGSHRTSVDLKDKWRNLLKASFAQVPTDKGIGNSRKPASLPIPTPILLRVRELADKRSDSEIEFGSSQFVGHGGIVQENETGFL</sequence>
<dbReference type="PROSITE" id="PS51294">
    <property type="entry name" value="HTH_MYB"/>
    <property type="match status" value="1"/>
</dbReference>
<feature type="domain" description="Myb-like" evidence="3">
    <location>
        <begin position="437"/>
        <end position="484"/>
    </location>
</feature>
<dbReference type="SUPFAM" id="SSF46689">
    <property type="entry name" value="Homeodomain-like"/>
    <property type="match status" value="1"/>
</dbReference>
<dbReference type="Gene3D" id="1.10.246.220">
    <property type="match status" value="1"/>
</dbReference>
<evidence type="ECO:0000256" key="2">
    <source>
        <dbReference type="SAM" id="MobiDB-lite"/>
    </source>
</evidence>
<dbReference type="InterPro" id="IPR017930">
    <property type="entry name" value="Myb_dom"/>
</dbReference>
<protein>
    <submittedName>
        <fullName evidence="5">Uncharacterized protein</fullName>
    </submittedName>
</protein>
<organism evidence="5 6">
    <name type="scientific">Dendrobium nobile</name>
    <name type="common">Orchid</name>
    <dbReference type="NCBI Taxonomy" id="94219"/>
    <lineage>
        <taxon>Eukaryota</taxon>
        <taxon>Viridiplantae</taxon>
        <taxon>Streptophyta</taxon>
        <taxon>Embryophyta</taxon>
        <taxon>Tracheophyta</taxon>
        <taxon>Spermatophyta</taxon>
        <taxon>Magnoliopsida</taxon>
        <taxon>Liliopsida</taxon>
        <taxon>Asparagales</taxon>
        <taxon>Orchidaceae</taxon>
        <taxon>Epidendroideae</taxon>
        <taxon>Malaxideae</taxon>
        <taxon>Dendrobiinae</taxon>
        <taxon>Dendrobium</taxon>
    </lineage>
</organism>
<feature type="domain" description="HTH myb-type" evidence="4">
    <location>
        <begin position="430"/>
        <end position="488"/>
    </location>
</feature>
<evidence type="ECO:0000259" key="3">
    <source>
        <dbReference type="PROSITE" id="PS50090"/>
    </source>
</evidence>
<dbReference type="GO" id="GO:0003677">
    <property type="term" value="F:DNA binding"/>
    <property type="evidence" value="ECO:0007669"/>
    <property type="project" value="UniProtKB-KW"/>
</dbReference>
<dbReference type="Proteomes" id="UP000829196">
    <property type="component" value="Unassembled WGS sequence"/>
</dbReference>
<dbReference type="PROSITE" id="PS50090">
    <property type="entry name" value="MYB_LIKE"/>
    <property type="match status" value="1"/>
</dbReference>